<evidence type="ECO:0000259" key="9">
    <source>
        <dbReference type="Pfam" id="PF25068"/>
    </source>
</evidence>
<reference evidence="10" key="2">
    <citation type="submission" date="2022-10" db="EMBL/GenBank/DDBJ databases">
        <authorList>
            <consortium name="ENA_rothamsted_submissions"/>
            <consortium name="culmorum"/>
            <person name="King R."/>
        </authorList>
    </citation>
    <scope>NUCLEOTIDE SEQUENCE</scope>
</reference>
<protein>
    <recommendedName>
        <fullName evidence="12">Tetratricopeptide repeat protein 21B</fullName>
    </recommendedName>
</protein>
<dbReference type="GO" id="GO:0005929">
    <property type="term" value="C:cilium"/>
    <property type="evidence" value="ECO:0007669"/>
    <property type="project" value="GOC"/>
</dbReference>
<feature type="repeat" description="TPR" evidence="4">
    <location>
        <begin position="882"/>
        <end position="915"/>
    </location>
</feature>
<evidence type="ECO:0000259" key="7">
    <source>
        <dbReference type="Pfam" id="PF25063"/>
    </source>
</evidence>
<dbReference type="EMBL" id="OU896723">
    <property type="protein sequence ID" value="CAG9818011.1"/>
    <property type="molecule type" value="Genomic_DNA"/>
</dbReference>
<evidence type="ECO:0000256" key="2">
    <source>
        <dbReference type="ARBA" id="ARBA00022737"/>
    </source>
</evidence>
<evidence type="ECO:0000259" key="8">
    <source>
        <dbReference type="Pfam" id="PF25064"/>
    </source>
</evidence>
<dbReference type="InterPro" id="IPR056836">
    <property type="entry name" value="ARM_TT21_4th"/>
</dbReference>
<feature type="repeat" description="TPR" evidence="4">
    <location>
        <begin position="718"/>
        <end position="751"/>
    </location>
</feature>
<dbReference type="PANTHER" id="PTHR14699:SF0">
    <property type="entry name" value="TETRATRICOPEPTIDE REPEAT PROTEIN 21 HOMOLOG"/>
    <property type="match status" value="1"/>
</dbReference>
<evidence type="ECO:0000313" key="11">
    <source>
        <dbReference type="Proteomes" id="UP001153737"/>
    </source>
</evidence>
<dbReference type="Gene3D" id="1.25.40.10">
    <property type="entry name" value="Tetratricopeptide repeat domain"/>
    <property type="match status" value="5"/>
</dbReference>
<dbReference type="Pfam" id="PF25058">
    <property type="entry name" value="ARM_TT21"/>
    <property type="match status" value="1"/>
</dbReference>
<keyword evidence="11" id="KW-1185">Reference proteome</keyword>
<dbReference type="Pfam" id="PF25063">
    <property type="entry name" value="ARM_TT21_C"/>
    <property type="match status" value="1"/>
</dbReference>
<feature type="domain" description="Tetratricopeptide repeat protein 21A/21B N-terminal ARM repeat" evidence="6">
    <location>
        <begin position="13"/>
        <end position="237"/>
    </location>
</feature>
<feature type="domain" description="Tetratricopeptide repeat protein 21A/21B C-terminal ARM" evidence="7">
    <location>
        <begin position="1095"/>
        <end position="1298"/>
    </location>
</feature>
<dbReference type="Pfam" id="PF25064">
    <property type="entry name" value="ARM_TT21_5th"/>
    <property type="match status" value="1"/>
</dbReference>
<dbReference type="Pfam" id="PF25060">
    <property type="entry name" value="ARM_TT21_2nd"/>
    <property type="match status" value="1"/>
</dbReference>
<feature type="domain" description="Tetratricopeptide repeat protein 21A/21B fourth ARM" evidence="9">
    <location>
        <begin position="754"/>
        <end position="909"/>
    </location>
</feature>
<evidence type="ECO:0008006" key="12">
    <source>
        <dbReference type="Google" id="ProtNLM"/>
    </source>
</evidence>
<evidence type="ECO:0000259" key="6">
    <source>
        <dbReference type="Pfam" id="PF25062"/>
    </source>
</evidence>
<dbReference type="InterPro" id="IPR056832">
    <property type="entry name" value="ARM_TT21_2nd"/>
</dbReference>
<reference evidence="10" key="1">
    <citation type="submission" date="2022-01" db="EMBL/GenBank/DDBJ databases">
        <authorList>
            <person name="King R."/>
        </authorList>
    </citation>
    <scope>NUCLEOTIDE SEQUENCE</scope>
</reference>
<keyword evidence="3 4" id="KW-0802">TPR repeat</keyword>
<proteinExistence type="inferred from homology"/>
<dbReference type="GO" id="GO:0061512">
    <property type="term" value="P:protein localization to cilium"/>
    <property type="evidence" value="ECO:0007669"/>
    <property type="project" value="TreeGrafter"/>
</dbReference>
<dbReference type="InterPro" id="IPR056835">
    <property type="entry name" value="ARM_TT21_5th"/>
</dbReference>
<evidence type="ECO:0000259" key="5">
    <source>
        <dbReference type="Pfam" id="PF25060"/>
    </source>
</evidence>
<dbReference type="PANTHER" id="PTHR14699">
    <property type="entry name" value="STI2 PROTEIN-RELATED"/>
    <property type="match status" value="1"/>
</dbReference>
<dbReference type="InterPro" id="IPR040364">
    <property type="entry name" value="TTC21A/TTC21B"/>
</dbReference>
<dbReference type="GO" id="GO:0030991">
    <property type="term" value="C:intraciliary transport particle A"/>
    <property type="evidence" value="ECO:0007669"/>
    <property type="project" value="TreeGrafter"/>
</dbReference>
<organism evidence="10 11">
    <name type="scientific">Phaedon cochleariae</name>
    <name type="common">Mustard beetle</name>
    <dbReference type="NCBI Taxonomy" id="80249"/>
    <lineage>
        <taxon>Eukaryota</taxon>
        <taxon>Metazoa</taxon>
        <taxon>Ecdysozoa</taxon>
        <taxon>Arthropoda</taxon>
        <taxon>Hexapoda</taxon>
        <taxon>Insecta</taxon>
        <taxon>Pterygota</taxon>
        <taxon>Neoptera</taxon>
        <taxon>Endopterygota</taxon>
        <taxon>Coleoptera</taxon>
        <taxon>Polyphaga</taxon>
        <taxon>Cucujiformia</taxon>
        <taxon>Chrysomeloidea</taxon>
        <taxon>Chrysomelidae</taxon>
        <taxon>Chrysomelinae</taxon>
        <taxon>Chrysomelini</taxon>
        <taxon>Phaedon</taxon>
    </lineage>
</organism>
<keyword evidence="2" id="KW-0677">Repeat</keyword>
<dbReference type="Proteomes" id="UP001153737">
    <property type="component" value="Chromosome 17"/>
</dbReference>
<dbReference type="FunFam" id="1.25.40.10:FF:000219">
    <property type="entry name" value="Tetratricopeptide repeat domain 21B"/>
    <property type="match status" value="1"/>
</dbReference>
<feature type="domain" description="Tetratricopeptide repeat protein 21A/21B fifth ARM repeats" evidence="8">
    <location>
        <begin position="950"/>
        <end position="1066"/>
    </location>
</feature>
<dbReference type="InterPro" id="IPR011990">
    <property type="entry name" value="TPR-like_helical_dom_sf"/>
</dbReference>
<dbReference type="Pfam" id="PF25062">
    <property type="entry name" value="ARM_TT21_N"/>
    <property type="match status" value="1"/>
</dbReference>
<dbReference type="InterPro" id="IPR056834">
    <property type="entry name" value="ARM_TT21_C"/>
</dbReference>
<dbReference type="InterPro" id="IPR056833">
    <property type="entry name" value="ARM_TT21_N"/>
</dbReference>
<dbReference type="InterPro" id="IPR019734">
    <property type="entry name" value="TPR_rpt"/>
</dbReference>
<dbReference type="InterPro" id="IPR013105">
    <property type="entry name" value="TPR_2"/>
</dbReference>
<name>A0A9N9SCU1_PHACE</name>
<evidence type="ECO:0000313" key="10">
    <source>
        <dbReference type="EMBL" id="CAG9818011.1"/>
    </source>
</evidence>
<gene>
    <name evidence="10" type="ORF">PHAECO_LOCUS5552</name>
</gene>
<evidence type="ECO:0000256" key="1">
    <source>
        <dbReference type="ARBA" id="ARBA00010935"/>
    </source>
</evidence>
<feature type="domain" description="Tetratricopeptide repeat protein 21A/21B second ARM" evidence="5">
    <location>
        <begin position="275"/>
        <end position="538"/>
    </location>
</feature>
<evidence type="ECO:0000256" key="4">
    <source>
        <dbReference type="PROSITE-ProRule" id="PRU00339"/>
    </source>
</evidence>
<dbReference type="GO" id="GO:0035721">
    <property type="term" value="P:intraciliary retrograde transport"/>
    <property type="evidence" value="ECO:0007669"/>
    <property type="project" value="TreeGrafter"/>
</dbReference>
<dbReference type="SMART" id="SM00028">
    <property type="entry name" value="TPR"/>
    <property type="match status" value="14"/>
</dbReference>
<accession>A0A9N9SCU1</accession>
<evidence type="ECO:0000256" key="3">
    <source>
        <dbReference type="ARBA" id="ARBA00022803"/>
    </source>
</evidence>
<dbReference type="PROSITE" id="PS50293">
    <property type="entry name" value="TPR_REGION"/>
    <property type="match status" value="1"/>
</dbReference>
<dbReference type="Pfam" id="PF25068">
    <property type="entry name" value="ARM_TT21_4th"/>
    <property type="match status" value="1"/>
</dbReference>
<dbReference type="PROSITE" id="PS50005">
    <property type="entry name" value="TPR"/>
    <property type="match status" value="2"/>
</dbReference>
<dbReference type="OrthoDB" id="10259630at2759"/>
<sequence>MDKSEENILKAQIYHYFNEKLYTHMLNAAKEGANKFKGDVSLHLYHSLALILINRLEESIHDLESIRNENDVKLAVTIALIYTHKMLGVANKELYVKLDGQMKEYRKSSEAVDFYHSSFVLLCLGKPEKALDYAEKALYMKEAFPECQTLKGWILMQLSNGKKPSENIKDSFQAALQLQPSNLWTIIGLSQCYLFQNDFAESLSTINKAVVRFSGTVLPLVQKIRVHLSAFDWDQAMETIHRVSAIDPNNLFVQKLYIVILLCRSERDSETTKEVRRFFENLESKESGNIQLMIESAQLFSKICGRKVEVLSEVCKTLESAVQNNPESSGLIVEIGNQCLLRGKPKEAARYFKNATKIDETSLDALLGVSQCELAENGTTPQLRNQIDFLLEMKGAQQSPLLQYLQAKASTDSEEALQLLTAICQSKLSLLKNYPYSDHCLLNLDPDFLLEVIKEALQHISLAKTSCRSAIEVIFETLNVIVRGCPGLSEAMFLLAKLQYVKGDSTSALNCLEELLGRDLNAQTEAQLLLAQIQVQQGLFDRATQSLEMCVSQNFKVRENPIYHYITGLVDKNSSNFPDAIRALSTALSLVNIKSEVKSKDGAENSVTLVEKASIYVELIDTLNIVGQTDEAVKVLEDATEELRGTPEEARILLLSADHSLIRNNIQGAIDLLSRIKPTDSCYLEAKSKEAEILLKYRKDKYAFLQYYQDFVKENPSSEYYVMLGDAYMKVLEPDEALQCYEKALKDSPKDAFLTSKMGKALVESHYFSRAVTYYKETIDLTNDVELKLQLAELYMNLKDYEKGELILLNEMEEEKLHDLEDLTYLRGRTRLLSLLAQIQERSGNVTYAMRSLKDALSTQNRIKKRVELESGSAEEETQVLVDICVKLGEMAIVLKNNEQAISFYKEGLQVSPDNKTILVALAKLYMQINYLELCQKTCSTILKIDPDNESASVMMADIAFRKVDFDMAHFHFTQLVTKQPSNWPALIRLIEILRRTGNIDDCPEYLSLAEKHCENPAKELKFLYCTALYQWYSGNLNGALTNFNVARQDVDLGQQAIYNMIEICLNPDDEMSADEFLDSEDIEYKDSRSMALKTADRLLREVKQRLDLNGEEILKYRLLTDFRLLATREKFNVERALDDFVALTSENAYKDNIGTILGIATAHTLLKQGQRAKNQLKRIAKSTWTFEDAEYLERAWILLADHYIQSSKFDIASELINKVVLHNKACVKAYELLGFIAEKEQRYKDASSSYEKCWKLGGKANPSVGFKLAYCLMKRKKYPDAIMAAQEVLKLSPGFPREKCWKLGGKVNPSVGFKLAYCLMKRKKYSDAIKRRLRKC</sequence>
<comment type="similarity">
    <text evidence="1">Belongs to the TTC21 family.</text>
</comment>
<dbReference type="SUPFAM" id="SSF48452">
    <property type="entry name" value="TPR-like"/>
    <property type="match status" value="4"/>
</dbReference>
<dbReference type="Pfam" id="PF07719">
    <property type="entry name" value="TPR_2"/>
    <property type="match status" value="1"/>
</dbReference>